<dbReference type="AlphaFoldDB" id="A0A067KTC9"/>
<gene>
    <name evidence="1" type="ORF">JCGZ_04145</name>
</gene>
<dbReference type="EMBL" id="KK914349">
    <property type="protein sequence ID" value="KDP39481.1"/>
    <property type="molecule type" value="Genomic_DNA"/>
</dbReference>
<protein>
    <submittedName>
        <fullName evidence="1">Uncharacterized protein</fullName>
    </submittedName>
</protein>
<keyword evidence="2" id="KW-1185">Reference proteome</keyword>
<sequence>MGREYPKYLVKMVGISWQFFTQIQDFLLGTGVLPGTVWGVPGSGRLEALEVWDSQHGRALAARAKFLSPVHARACALARPGACISLEVSGSCGMGMRLSMGWGMCASASLLVLPCIWHGRAD</sequence>
<evidence type="ECO:0000313" key="1">
    <source>
        <dbReference type="EMBL" id="KDP39481.1"/>
    </source>
</evidence>
<evidence type="ECO:0000313" key="2">
    <source>
        <dbReference type="Proteomes" id="UP000027138"/>
    </source>
</evidence>
<organism evidence="1 2">
    <name type="scientific">Jatropha curcas</name>
    <name type="common">Barbados nut</name>
    <dbReference type="NCBI Taxonomy" id="180498"/>
    <lineage>
        <taxon>Eukaryota</taxon>
        <taxon>Viridiplantae</taxon>
        <taxon>Streptophyta</taxon>
        <taxon>Embryophyta</taxon>
        <taxon>Tracheophyta</taxon>
        <taxon>Spermatophyta</taxon>
        <taxon>Magnoliopsida</taxon>
        <taxon>eudicotyledons</taxon>
        <taxon>Gunneridae</taxon>
        <taxon>Pentapetalae</taxon>
        <taxon>rosids</taxon>
        <taxon>fabids</taxon>
        <taxon>Malpighiales</taxon>
        <taxon>Euphorbiaceae</taxon>
        <taxon>Crotonoideae</taxon>
        <taxon>Jatropheae</taxon>
        <taxon>Jatropha</taxon>
    </lineage>
</organism>
<accession>A0A067KTC9</accession>
<dbReference type="Proteomes" id="UP000027138">
    <property type="component" value="Unassembled WGS sequence"/>
</dbReference>
<reference evidence="1 2" key="1">
    <citation type="journal article" date="2014" name="PLoS ONE">
        <title>Global Analysis of Gene Expression Profiles in Physic Nut (Jatropha curcas L.) Seedlings Exposed to Salt Stress.</title>
        <authorList>
            <person name="Zhang L."/>
            <person name="Zhang C."/>
            <person name="Wu P."/>
            <person name="Chen Y."/>
            <person name="Li M."/>
            <person name="Jiang H."/>
            <person name="Wu G."/>
        </authorList>
    </citation>
    <scope>NUCLEOTIDE SEQUENCE [LARGE SCALE GENOMIC DNA]</scope>
    <source>
        <strain evidence="2">cv. GZQX0401</strain>
        <tissue evidence="1">Young leaves</tissue>
    </source>
</reference>
<name>A0A067KTC9_JATCU</name>
<proteinExistence type="predicted"/>